<dbReference type="InterPro" id="IPR014917">
    <property type="entry name" value="DUF1800"/>
</dbReference>
<organism evidence="1">
    <name type="scientific">freshwater metagenome</name>
    <dbReference type="NCBI Taxonomy" id="449393"/>
    <lineage>
        <taxon>unclassified sequences</taxon>
        <taxon>metagenomes</taxon>
        <taxon>ecological metagenomes</taxon>
    </lineage>
</organism>
<dbReference type="EMBL" id="CAEZSR010000048">
    <property type="protein sequence ID" value="CAB4558159.1"/>
    <property type="molecule type" value="Genomic_DNA"/>
</dbReference>
<dbReference type="Pfam" id="PF08811">
    <property type="entry name" value="DUF1800"/>
    <property type="match status" value="1"/>
</dbReference>
<name>A0A6J6D5W8_9ZZZZ</name>
<accession>A0A6J6D5W8</accession>
<protein>
    <submittedName>
        <fullName evidence="1">Unannotated protein</fullName>
    </submittedName>
</protein>
<evidence type="ECO:0000313" key="1">
    <source>
        <dbReference type="EMBL" id="CAB4558159.1"/>
    </source>
</evidence>
<sequence>MADDDALRAHVLRRLTFGPRPWQAVDLAGTSPSDLVEQLLAAEPFWPDPPEFGSDDDYSRVLEWWLDVMLDERAGLHERMVWFWHGHLTSSLDKASAALMHRQNQLLRTHAMGNFRTLLQEIAVDAAMLYWLDGAGSWAGDPNENFAREVMELFALGRQAGYTEADVANGAIAFSGWWVDGDNDDEVRFDPGAGPTGPVEFLGRTVASAAEAIDAICDHGACPWWISGNLHEHLVGVWPDEARHAELAGVFADSGLEIRPLVEAIVRHPSFLETRLNRPRTGLEWYLAFRRLFDIRLDPWPLDGLGQMPFVPPNVAGWPGQARWMSVGAEFAKAKLAWDHTWETATLDEADPVGDLLGRAGLHEVSDATRATLEEAAAAVENRRDRASLLHALVAVCPEFSLG</sequence>
<dbReference type="AlphaFoldDB" id="A0A6J6D5W8"/>
<reference evidence="1" key="1">
    <citation type="submission" date="2020-05" db="EMBL/GenBank/DDBJ databases">
        <authorList>
            <person name="Chiriac C."/>
            <person name="Salcher M."/>
            <person name="Ghai R."/>
            <person name="Kavagutti S V."/>
        </authorList>
    </citation>
    <scope>NUCLEOTIDE SEQUENCE</scope>
</reference>
<gene>
    <name evidence="1" type="ORF">UFOPK1493_01565</name>
</gene>
<proteinExistence type="predicted"/>